<dbReference type="EMBL" id="UYYB01013766">
    <property type="protein sequence ID" value="VDM69850.1"/>
    <property type="molecule type" value="Genomic_DNA"/>
</dbReference>
<proteinExistence type="predicted"/>
<dbReference type="OrthoDB" id="5841829at2759"/>
<reference evidence="2 3" key="1">
    <citation type="submission" date="2018-11" db="EMBL/GenBank/DDBJ databases">
        <authorList>
            <consortium name="Pathogen Informatics"/>
        </authorList>
    </citation>
    <scope>NUCLEOTIDE SEQUENCE [LARGE SCALE GENOMIC DNA]</scope>
</reference>
<evidence type="ECO:0000256" key="1">
    <source>
        <dbReference type="SAM" id="MobiDB-lite"/>
    </source>
</evidence>
<evidence type="ECO:0000313" key="2">
    <source>
        <dbReference type="EMBL" id="VDM69850.1"/>
    </source>
</evidence>
<keyword evidence="3" id="KW-1185">Reference proteome</keyword>
<gene>
    <name evidence="2" type="ORF">SVUK_LOCUS4848</name>
</gene>
<dbReference type="AlphaFoldDB" id="A0A3P7IAI4"/>
<feature type="region of interest" description="Disordered" evidence="1">
    <location>
        <begin position="127"/>
        <end position="184"/>
    </location>
</feature>
<protein>
    <submittedName>
        <fullName evidence="2">Uncharacterized protein</fullName>
    </submittedName>
</protein>
<evidence type="ECO:0000313" key="3">
    <source>
        <dbReference type="Proteomes" id="UP000270094"/>
    </source>
</evidence>
<accession>A0A3P7IAI4</accession>
<name>A0A3P7IAI4_STRVU</name>
<dbReference type="Proteomes" id="UP000270094">
    <property type="component" value="Unassembled WGS sequence"/>
</dbReference>
<organism evidence="2 3">
    <name type="scientific">Strongylus vulgaris</name>
    <name type="common">Blood worm</name>
    <dbReference type="NCBI Taxonomy" id="40348"/>
    <lineage>
        <taxon>Eukaryota</taxon>
        <taxon>Metazoa</taxon>
        <taxon>Ecdysozoa</taxon>
        <taxon>Nematoda</taxon>
        <taxon>Chromadorea</taxon>
        <taxon>Rhabditida</taxon>
        <taxon>Rhabditina</taxon>
        <taxon>Rhabditomorpha</taxon>
        <taxon>Strongyloidea</taxon>
        <taxon>Strongylidae</taxon>
        <taxon>Strongylus</taxon>
    </lineage>
</organism>
<feature type="compositionally biased region" description="Basic and acidic residues" evidence="1">
    <location>
        <begin position="127"/>
        <end position="167"/>
    </location>
</feature>
<sequence length="255" mass="29070">MIEEIHHQHEIQQQKEYCKYRRSCYSSGKKPKIDASVAGIISSFGEQLEKAYEEEEEAILQTRKELNKKLGCKYRKSCYETGILPQINKPADEEGITFKAGLSKHLQCKYRKSCYAEAGLKPVKDIVTETEEKRRPSEAHAKPDDELNETRNERASDGRKTPREDRLPAGQQRQAEAGKKEEECKPGTACYISAEPKALKEDHAGSMARIGLERYKQSGKCSPYYYSCREVLGLPQKEKAPIGPNGRRLCRKKQL</sequence>